<dbReference type="EC" id="3.1.1.93" evidence="4"/>
<comment type="caution">
    <text evidence="13">The sequence shown here is derived from an EMBL/GenBank/DDBJ whole genome shotgun (WGS) entry which is preliminary data.</text>
</comment>
<reference evidence="13 14" key="1">
    <citation type="journal article" date="2014" name="Antonie Van Leeuwenhoek">
        <title>Hyphomonas beringensis sp. nov. and Hyphomonas chukchiensis sp. nov., isolated from surface seawater of the Bering Sea and Chukchi Sea.</title>
        <authorList>
            <person name="Li C."/>
            <person name="Lai Q."/>
            <person name="Li G."/>
            <person name="Dong C."/>
            <person name="Wang J."/>
            <person name="Liao Y."/>
            <person name="Shao Z."/>
        </authorList>
    </citation>
    <scope>NUCLEOTIDE SEQUENCE [LARGE SCALE GENOMIC DNA]</scope>
    <source>
        <strain evidence="13 14">MHS-3</strain>
    </source>
</reference>
<evidence type="ECO:0000256" key="1">
    <source>
        <dbReference type="ARBA" id="ARBA00012423"/>
    </source>
</evidence>
<comment type="function">
    <text evidence="9">Acts as an acyl-protein thioesterase that hydrolyzes fatty acids from acylated residues in proteins. Regulates the mitochondrial S-depalmitoylation of the nucleophilic active site residue of peroxiredoxin-5/PRDX5, a key antioxidant protein, therefore modulating mitochondrial antioxidant ability. Also catalyzes the deglucuronidation of mycophenolic acid acyl-glucuronide, an active metabolite of the immunosuppressant drug mycophenolate.</text>
</comment>
<dbReference type="InterPro" id="IPR052382">
    <property type="entry name" value="ABHD10_acyl-thioesterase"/>
</dbReference>
<evidence type="ECO:0000313" key="13">
    <source>
        <dbReference type="EMBL" id="KCZ84403.1"/>
    </source>
</evidence>
<protein>
    <recommendedName>
        <fullName evidence="5">Palmitoyl-protein thioesterase ABHD10, mitochondrial</fullName>
        <ecNumber evidence="4">3.1.1.93</ecNumber>
        <ecNumber evidence="1">3.1.2.22</ecNumber>
    </recommendedName>
    <alternativeName>
        <fullName evidence="7">Acyl-protein thioesterase ABHD10</fullName>
    </alternativeName>
    <alternativeName>
        <fullName evidence="8">Alpha/beta hydrolase domain-containing protein 10</fullName>
    </alternativeName>
    <alternativeName>
        <fullName evidence="6">Mycophenolic acid acyl-glucuronide esterase, mitochondrial</fullName>
    </alternativeName>
</protein>
<dbReference type="GO" id="GO:0008474">
    <property type="term" value="F:palmitoyl-(protein) hydrolase activity"/>
    <property type="evidence" value="ECO:0007669"/>
    <property type="project" value="UniProtKB-EC"/>
</dbReference>
<dbReference type="PATRIC" id="fig|1280949.3.peg.399"/>
<evidence type="ECO:0000256" key="6">
    <source>
        <dbReference type="ARBA" id="ARBA00041520"/>
    </source>
</evidence>
<evidence type="ECO:0000259" key="12">
    <source>
        <dbReference type="Pfam" id="PF12697"/>
    </source>
</evidence>
<accession>A0A069E363</accession>
<sequence>MTTEHFISPHGRQLAYRRCAPARSNLTYVWLCGFKSDITGSKVMYLEQWAKDEGHGFLAFDYSGHGESGGAFEDGTISQWREDALDAIDALTDGPLVLVGSSMGGWMALLSGLARRERLAGMVLIAPAPDFTQKLMWPEFTPRQQEEIMETGFTLRPSDYGDPYPITKALIEDGRDWQLLDAPIELDCPVRILQGAEDPDVPWRHAFRLVEAMISADLVFTLIKDGDHRLSRDQDIARLLATCGEIAGIPKMPG</sequence>
<dbReference type="STRING" id="1280949.HAD_01950"/>
<dbReference type="InterPro" id="IPR029058">
    <property type="entry name" value="AB_hydrolase_fold"/>
</dbReference>
<dbReference type="GO" id="GO:0102390">
    <property type="term" value="F:mycophenolic acid acyl-glucuronide esterase activity"/>
    <property type="evidence" value="ECO:0007669"/>
    <property type="project" value="UniProtKB-EC"/>
</dbReference>
<dbReference type="EMBL" id="ARYH01000001">
    <property type="protein sequence ID" value="KCZ84403.1"/>
    <property type="molecule type" value="Genomic_DNA"/>
</dbReference>
<evidence type="ECO:0000256" key="3">
    <source>
        <dbReference type="ARBA" id="ARBA00022946"/>
    </source>
</evidence>
<gene>
    <name evidence="13" type="ORF">HAD_01950</name>
</gene>
<evidence type="ECO:0000256" key="5">
    <source>
        <dbReference type="ARBA" id="ARBA00039314"/>
    </source>
</evidence>
<comment type="catalytic activity">
    <reaction evidence="10">
        <text>S-hexadecanoyl-L-cysteinyl-[protein] + H2O = L-cysteinyl-[protein] + hexadecanoate + H(+)</text>
        <dbReference type="Rhea" id="RHEA:19233"/>
        <dbReference type="Rhea" id="RHEA-COMP:10131"/>
        <dbReference type="Rhea" id="RHEA-COMP:11032"/>
        <dbReference type="ChEBI" id="CHEBI:7896"/>
        <dbReference type="ChEBI" id="CHEBI:15377"/>
        <dbReference type="ChEBI" id="CHEBI:15378"/>
        <dbReference type="ChEBI" id="CHEBI:29950"/>
        <dbReference type="ChEBI" id="CHEBI:74151"/>
        <dbReference type="EC" id="3.1.2.22"/>
    </reaction>
    <physiologicalReaction direction="left-to-right" evidence="10">
        <dbReference type="Rhea" id="RHEA:19234"/>
    </physiologicalReaction>
</comment>
<name>A0A069E363_9PROT</name>
<evidence type="ECO:0000256" key="9">
    <source>
        <dbReference type="ARBA" id="ARBA00046047"/>
    </source>
</evidence>
<dbReference type="OrthoDB" id="9813296at2"/>
<dbReference type="SUPFAM" id="SSF53474">
    <property type="entry name" value="alpha/beta-Hydrolases"/>
    <property type="match status" value="1"/>
</dbReference>
<evidence type="ECO:0000256" key="11">
    <source>
        <dbReference type="ARBA" id="ARBA00047972"/>
    </source>
</evidence>
<proteinExistence type="predicted"/>
<dbReference type="Proteomes" id="UP000027446">
    <property type="component" value="Unassembled WGS sequence"/>
</dbReference>
<comment type="catalytic activity">
    <reaction evidence="11">
        <text>mycophenolic acid O-acyl-beta-D-glucuronide + H2O = mycophenolate + D-glucuronate + H(+)</text>
        <dbReference type="Rhea" id="RHEA:34179"/>
        <dbReference type="ChEBI" id="CHEBI:15377"/>
        <dbReference type="ChEBI" id="CHEBI:15378"/>
        <dbReference type="ChEBI" id="CHEBI:58720"/>
        <dbReference type="ChEBI" id="CHEBI:62932"/>
        <dbReference type="ChEBI" id="CHEBI:66982"/>
        <dbReference type="EC" id="3.1.1.93"/>
    </reaction>
    <physiologicalReaction direction="left-to-right" evidence="11">
        <dbReference type="Rhea" id="RHEA:34180"/>
    </physiologicalReaction>
</comment>
<dbReference type="Gene3D" id="3.40.50.1820">
    <property type="entry name" value="alpha/beta hydrolase"/>
    <property type="match status" value="1"/>
</dbReference>
<feature type="domain" description="AB hydrolase-1" evidence="12">
    <location>
        <begin position="50"/>
        <end position="235"/>
    </location>
</feature>
<evidence type="ECO:0000256" key="7">
    <source>
        <dbReference type="ARBA" id="ARBA00042645"/>
    </source>
</evidence>
<dbReference type="InterPro" id="IPR000073">
    <property type="entry name" value="AB_hydrolase_1"/>
</dbReference>
<evidence type="ECO:0000256" key="2">
    <source>
        <dbReference type="ARBA" id="ARBA00022801"/>
    </source>
</evidence>
<dbReference type="AlphaFoldDB" id="A0A069E363"/>
<dbReference type="EC" id="3.1.2.22" evidence="1"/>
<organism evidence="13 14">
    <name type="scientific">Hyphomonas adhaerens MHS-3</name>
    <dbReference type="NCBI Taxonomy" id="1280949"/>
    <lineage>
        <taxon>Bacteria</taxon>
        <taxon>Pseudomonadati</taxon>
        <taxon>Pseudomonadota</taxon>
        <taxon>Alphaproteobacteria</taxon>
        <taxon>Hyphomonadales</taxon>
        <taxon>Hyphomonadaceae</taxon>
        <taxon>Hyphomonas</taxon>
    </lineage>
</organism>
<evidence type="ECO:0000256" key="4">
    <source>
        <dbReference type="ARBA" id="ARBA00039132"/>
    </source>
</evidence>
<evidence type="ECO:0000313" key="14">
    <source>
        <dbReference type="Proteomes" id="UP000027446"/>
    </source>
</evidence>
<keyword evidence="3" id="KW-0809">Transit peptide</keyword>
<evidence type="ECO:0000256" key="8">
    <source>
        <dbReference type="ARBA" id="ARBA00042704"/>
    </source>
</evidence>
<dbReference type="PANTHER" id="PTHR16138">
    <property type="entry name" value="MYCOPHENOLIC ACID ACYL-GLUCURONIDE ESTERASE, MITOCHONDRIAL"/>
    <property type="match status" value="1"/>
</dbReference>
<dbReference type="PANTHER" id="PTHR16138:SF7">
    <property type="entry name" value="PALMITOYL-PROTEIN THIOESTERASE ABHD10, MITOCHONDRIAL"/>
    <property type="match status" value="1"/>
</dbReference>
<dbReference type="eggNOG" id="COG1073">
    <property type="taxonomic scope" value="Bacteria"/>
</dbReference>
<keyword evidence="14" id="KW-1185">Reference proteome</keyword>
<dbReference type="RefSeq" id="WP_035569095.1">
    <property type="nucleotide sequence ID" value="NZ_ARYH01000001.1"/>
</dbReference>
<dbReference type="Pfam" id="PF12697">
    <property type="entry name" value="Abhydrolase_6"/>
    <property type="match status" value="1"/>
</dbReference>
<evidence type="ECO:0000256" key="10">
    <source>
        <dbReference type="ARBA" id="ARBA00047409"/>
    </source>
</evidence>
<keyword evidence="2 13" id="KW-0378">Hydrolase</keyword>